<comment type="caution">
    <text evidence="1">The sequence shown here is derived from an EMBL/GenBank/DDBJ whole genome shotgun (WGS) entry which is preliminary data.</text>
</comment>
<dbReference type="RefSeq" id="WP_317084716.1">
    <property type="nucleotide sequence ID" value="NZ_JASVDY010000004.1"/>
</dbReference>
<sequence length="344" mass="37604">MTSFHHGITGRESQSGKIPIRDAATNIIAMIAFADDADETTFPLNTPVLVTSINRALPKAGTTGNLRKNLEIMAQIASPTLVIIRIADPFQFPEFDQSIVIGTTDENGKRTGLQALLTVKSILGITPKIICVSDTETLDVANALGAICKRLRAYAYITPRQSSGDILEKAEDAVNFRNMLAFREIELIWPEWTNGNVFQGAQEEVFLEPTSYRIKEGMHPTGECSLTYDLFLNNEKIESNAIVSGMDVSDIADAFMDMIYSIFDKYPQIQLAGAEGGQGYFQTYSAIDGGSGDIQKAPVRLVIKQNPSRADDLFPLLTDFYTSQPFASPIEVISLGLSNFNGVG</sequence>
<name>A0ABU3WHE2_9GAMM</name>
<dbReference type="InterPro" id="IPR052042">
    <property type="entry name" value="Tail_sheath_structural"/>
</dbReference>
<keyword evidence="2" id="KW-1185">Reference proteome</keyword>
<dbReference type="PANTHER" id="PTHR35861:SF1">
    <property type="entry name" value="PHAGE TAIL SHEATH PROTEIN"/>
    <property type="match status" value="1"/>
</dbReference>
<evidence type="ECO:0008006" key="3">
    <source>
        <dbReference type="Google" id="ProtNLM"/>
    </source>
</evidence>
<accession>A0ABU3WHE2</accession>
<protein>
    <recommendedName>
        <fullName evidence="3">Phage tail protein</fullName>
    </recommendedName>
</protein>
<reference evidence="1 2" key="1">
    <citation type="submission" date="2023-06" db="EMBL/GenBank/DDBJ databases">
        <title>Genomic Analysis of Acinetobacter Strains Recovered from South Australian Aquatic Samples provides Insights into the Circulation of Antibiotic Resistance determinants in the Environment.</title>
        <authorList>
            <person name="Tobin L."/>
            <person name="Jarocki V.M."/>
            <person name="Kenyon J."/>
            <person name="Drigo B."/>
            <person name="Donner E."/>
            <person name="Djordjevic S.P."/>
            <person name="Hamidian M."/>
        </authorList>
    </citation>
    <scope>NUCLEOTIDE SEQUENCE [LARGE SCALE GENOMIC DNA]</scope>
    <source>
        <strain evidence="1 2">SAAc652</strain>
    </source>
</reference>
<dbReference type="EMBL" id="JASVDY010000004">
    <property type="protein sequence ID" value="MDV2469828.1"/>
    <property type="molecule type" value="Genomic_DNA"/>
</dbReference>
<dbReference type="Proteomes" id="UP001278188">
    <property type="component" value="Unassembled WGS sequence"/>
</dbReference>
<dbReference type="PANTHER" id="PTHR35861">
    <property type="match status" value="1"/>
</dbReference>
<proteinExistence type="predicted"/>
<organism evidence="1 2">
    <name type="scientific">Acinetobacter chinensis</name>
    <dbReference type="NCBI Taxonomy" id="2004650"/>
    <lineage>
        <taxon>Bacteria</taxon>
        <taxon>Pseudomonadati</taxon>
        <taxon>Pseudomonadota</taxon>
        <taxon>Gammaproteobacteria</taxon>
        <taxon>Moraxellales</taxon>
        <taxon>Moraxellaceae</taxon>
        <taxon>Acinetobacter</taxon>
    </lineage>
</organism>
<evidence type="ECO:0000313" key="1">
    <source>
        <dbReference type="EMBL" id="MDV2469828.1"/>
    </source>
</evidence>
<evidence type="ECO:0000313" key="2">
    <source>
        <dbReference type="Proteomes" id="UP001278188"/>
    </source>
</evidence>
<gene>
    <name evidence="1" type="ORF">QR674_12640</name>
</gene>